<feature type="domain" description="HECT" evidence="7">
    <location>
        <begin position="952"/>
        <end position="1292"/>
    </location>
</feature>
<feature type="region of interest" description="Disordered" evidence="6">
    <location>
        <begin position="1"/>
        <end position="134"/>
    </location>
</feature>
<dbReference type="Gene3D" id="3.30.2160.10">
    <property type="entry name" value="Hect, E3 ligase catalytic domain"/>
    <property type="match status" value="1"/>
</dbReference>
<dbReference type="CDD" id="cd00078">
    <property type="entry name" value="HECTc"/>
    <property type="match status" value="1"/>
</dbReference>
<feature type="active site" description="Glycyl thioester intermediate" evidence="5">
    <location>
        <position position="1260"/>
    </location>
</feature>
<feature type="compositionally biased region" description="Pro residues" evidence="6">
    <location>
        <begin position="97"/>
        <end position="114"/>
    </location>
</feature>
<gene>
    <name evidence="8" type="ORF">TrCOL_g9047</name>
</gene>
<dbReference type="FunFam" id="3.30.2160.10:FF:000002">
    <property type="entry name" value="Putative Ubiquitin-protein ligase E3C"/>
    <property type="match status" value="1"/>
</dbReference>
<dbReference type="Pfam" id="PF00632">
    <property type="entry name" value="HECT"/>
    <property type="match status" value="1"/>
</dbReference>
<dbReference type="PANTHER" id="PTHR45700:SF2">
    <property type="entry name" value="UBIQUITIN-PROTEIN LIGASE E3C"/>
    <property type="match status" value="1"/>
</dbReference>
<dbReference type="OrthoDB" id="8068875at2759"/>
<dbReference type="PROSITE" id="PS50237">
    <property type="entry name" value="HECT"/>
    <property type="match status" value="1"/>
</dbReference>
<evidence type="ECO:0000256" key="6">
    <source>
        <dbReference type="SAM" id="MobiDB-lite"/>
    </source>
</evidence>
<dbReference type="InterPro" id="IPR044611">
    <property type="entry name" value="E3A/B/C-like"/>
</dbReference>
<dbReference type="GO" id="GO:0061630">
    <property type="term" value="F:ubiquitin protein ligase activity"/>
    <property type="evidence" value="ECO:0007669"/>
    <property type="project" value="UniProtKB-EC"/>
</dbReference>
<name>A0A9W7L2B7_9STRA</name>
<evidence type="ECO:0000256" key="4">
    <source>
        <dbReference type="ARBA" id="ARBA00022786"/>
    </source>
</evidence>
<proteinExistence type="predicted"/>
<dbReference type="EMBL" id="BRYA01000544">
    <property type="protein sequence ID" value="GMI22199.1"/>
    <property type="molecule type" value="Genomic_DNA"/>
</dbReference>
<dbReference type="GO" id="GO:0000209">
    <property type="term" value="P:protein polyubiquitination"/>
    <property type="evidence" value="ECO:0007669"/>
    <property type="project" value="InterPro"/>
</dbReference>
<dbReference type="GO" id="GO:0006511">
    <property type="term" value="P:ubiquitin-dependent protein catabolic process"/>
    <property type="evidence" value="ECO:0007669"/>
    <property type="project" value="TreeGrafter"/>
</dbReference>
<feature type="compositionally biased region" description="Basic residues" evidence="6">
    <location>
        <begin position="20"/>
        <end position="32"/>
    </location>
</feature>
<keyword evidence="4 5" id="KW-0833">Ubl conjugation pathway</keyword>
<keyword evidence="9" id="KW-1185">Reference proteome</keyword>
<protein>
    <recommendedName>
        <fullName evidence="2">HECT-type E3 ubiquitin transferase</fullName>
        <ecNumber evidence="2">2.3.2.26</ecNumber>
    </recommendedName>
</protein>
<dbReference type="InterPro" id="IPR000569">
    <property type="entry name" value="HECT_dom"/>
</dbReference>
<organism evidence="8 9">
    <name type="scientific">Triparma columacea</name>
    <dbReference type="NCBI Taxonomy" id="722753"/>
    <lineage>
        <taxon>Eukaryota</taxon>
        <taxon>Sar</taxon>
        <taxon>Stramenopiles</taxon>
        <taxon>Ochrophyta</taxon>
        <taxon>Bolidophyceae</taxon>
        <taxon>Parmales</taxon>
        <taxon>Triparmaceae</taxon>
        <taxon>Triparma</taxon>
    </lineage>
</organism>
<evidence type="ECO:0000259" key="7">
    <source>
        <dbReference type="PROSITE" id="PS50237"/>
    </source>
</evidence>
<dbReference type="EC" id="2.3.2.26" evidence="2"/>
<comment type="caution">
    <text evidence="8">The sequence shown here is derived from an EMBL/GenBank/DDBJ whole genome shotgun (WGS) entry which is preliminary data.</text>
</comment>
<dbReference type="PANTHER" id="PTHR45700">
    <property type="entry name" value="UBIQUITIN-PROTEIN LIGASE E3C"/>
    <property type="match status" value="1"/>
</dbReference>
<dbReference type="InterPro" id="IPR035983">
    <property type="entry name" value="Hect_E3_ubiquitin_ligase"/>
</dbReference>
<accession>A0A9W7L2B7</accession>
<keyword evidence="3" id="KW-0808">Transferase</keyword>
<evidence type="ECO:0000256" key="3">
    <source>
        <dbReference type="ARBA" id="ARBA00022679"/>
    </source>
</evidence>
<dbReference type="Gene3D" id="3.90.1750.10">
    <property type="entry name" value="Hect, E3 ligase catalytic domains"/>
    <property type="match status" value="1"/>
</dbReference>
<feature type="compositionally biased region" description="Basic and acidic residues" evidence="6">
    <location>
        <begin position="33"/>
        <end position="64"/>
    </location>
</feature>
<comment type="catalytic activity">
    <reaction evidence="1">
        <text>S-ubiquitinyl-[E2 ubiquitin-conjugating enzyme]-L-cysteine + [acceptor protein]-L-lysine = [E2 ubiquitin-conjugating enzyme]-L-cysteine + N(6)-ubiquitinyl-[acceptor protein]-L-lysine.</text>
        <dbReference type="EC" id="2.3.2.26"/>
    </reaction>
</comment>
<dbReference type="Proteomes" id="UP001165065">
    <property type="component" value="Unassembled WGS sequence"/>
</dbReference>
<dbReference type="SUPFAM" id="SSF56204">
    <property type="entry name" value="Hect, E3 ligase catalytic domain"/>
    <property type="match status" value="1"/>
</dbReference>
<evidence type="ECO:0000256" key="5">
    <source>
        <dbReference type="PROSITE-ProRule" id="PRU00104"/>
    </source>
</evidence>
<evidence type="ECO:0000256" key="1">
    <source>
        <dbReference type="ARBA" id="ARBA00000885"/>
    </source>
</evidence>
<evidence type="ECO:0000313" key="9">
    <source>
        <dbReference type="Proteomes" id="UP001165065"/>
    </source>
</evidence>
<reference evidence="9" key="1">
    <citation type="journal article" date="2023" name="Commun. Biol.">
        <title>Genome analysis of Parmales, the sister group of diatoms, reveals the evolutionary specialization of diatoms from phago-mixotrophs to photoautotrophs.</title>
        <authorList>
            <person name="Ban H."/>
            <person name="Sato S."/>
            <person name="Yoshikawa S."/>
            <person name="Yamada K."/>
            <person name="Nakamura Y."/>
            <person name="Ichinomiya M."/>
            <person name="Sato N."/>
            <person name="Blanc-Mathieu R."/>
            <person name="Endo H."/>
            <person name="Kuwata A."/>
            <person name="Ogata H."/>
        </authorList>
    </citation>
    <scope>NUCLEOTIDE SEQUENCE [LARGE SCALE GENOMIC DNA]</scope>
</reference>
<dbReference type="SMART" id="SM00119">
    <property type="entry name" value="HECTc"/>
    <property type="match status" value="1"/>
</dbReference>
<feature type="compositionally biased region" description="Polar residues" evidence="6">
    <location>
        <begin position="121"/>
        <end position="131"/>
    </location>
</feature>
<sequence length="1292" mass="141986">MFADELNVNKGQKKRDAARRSRLNAAAARKKKQDYIDKVEAERRAAEQKVAEDKRAGDADKDKQPTLPPVEGAESPPRSVGVDAGVASSSAAARSAPSPPHPPLSPLAPVPPTSLPSSTSKEQMMASTKTLRSSRAHNRMLIRGVTSLQSHFRRRHALARAVDKIRKDYDGKIAVLLKVATAQKNKTGVIYVPPPATVGGLVGAMLFFTDKGQDVRDGQRIAIMAGHVITPGMKGKDVHLHPLLNWVSDGKLARFVALCLSHISCRQVDPFVQGNLSRFLALLVNPPPDLKLFKEAYYLTKYARSIVAEGSNPKTNIFAVLRAQLFGTLQSYSPECKVGGGARARETSTLLHLAIDTCWYEGQDESTRAWLGYVFVKEVMTVPLLNKRVGDEDFLMLKRMLPDLCRSLKGTREMHGGCAYKQLMPEYSLVDIPVPPTLALFGNIVSLIRAGNDGGENYQDGVCRWIVPVMTGLLEEVPIGAFGTKSSVEWVKVGTSNKAIVVPEAVIEQAKGFTMDFVVRRIWGSVLAGARDEAVERQVEGELMKKGKEDVKMEKWDGGEGMTAKEMAAKDAKPERKKSMFGWMGNSSDAGSSGNGSSWAKKLSSLLGGSKKKKKNVPKGEGFLVNTSKMSRDIAGGGGGGGTLVSAKLDDAAAGEKNRAAEHTNFDVSRVRAIAPLFCVLLSRWGGTGCFNIVSRRRIHENDATTSPEPSILGVLNVLCYSTCILKVLWAHLQEISTKADTEEVLEGKEGPIVLLDMGGGGRRGVTMSCCSLFAALMSNALVLTDDEELLRGDKPLPLFHLRRMIVLFKRLIWKACSDGRAVEGAVCGIALVKNLTKVLDDLHDTHSRTPFCGSKLWLVEGHGEAESQVGNGRRLEDFVGILKSPAMQVVPYGLSLRVRMRLFERLVGLSKAHVQGVSEQGTLRPGRRVRIQRGRILEDGLNTMNSLGPRLRERIMVQYVNEFGIEEMGIDVGGLFKDFWSDLSKVAFSPGYALFSETERGELYPSPMAMSAHGKDGCEQLFTFLGRIVGKALYENIVIQPVFAHFFLSFMKGGYNYNNMLSDLATKDRELYKNLMFLKEYEGDAEDLCLTFTVTQDDFGNGGEVELIPGGKDLDVTDRNKMRYIHLVAKYHMSDRIKLQSEAFRRGLGDVIESSWLRMFNEQELQILISGVGSGDLDIADLKMNVRYSGGFTGIDRNIINFWSAVETMTPKEQRQLIKFVTSCERAPSLGFAALDPPFTIQRIGISNDNEKLPSASTCFNVLKLPTYTNKKTMKEKLLVSITSGTGFEMS</sequence>
<feature type="compositionally biased region" description="Low complexity" evidence="6">
    <location>
        <begin position="87"/>
        <end position="96"/>
    </location>
</feature>
<dbReference type="Gene3D" id="3.30.2410.10">
    <property type="entry name" value="Hect, E3 ligase catalytic domain"/>
    <property type="match status" value="1"/>
</dbReference>
<dbReference type="FunFam" id="3.30.2410.10:FF:000009">
    <property type="entry name" value="Probable E3 ubiquitin-protein ligase HECTD2"/>
    <property type="match status" value="1"/>
</dbReference>
<evidence type="ECO:0000313" key="8">
    <source>
        <dbReference type="EMBL" id="GMI22199.1"/>
    </source>
</evidence>
<evidence type="ECO:0000256" key="2">
    <source>
        <dbReference type="ARBA" id="ARBA00012485"/>
    </source>
</evidence>